<evidence type="ECO:0000313" key="3">
    <source>
        <dbReference type="Proteomes" id="UP000324897"/>
    </source>
</evidence>
<dbReference type="EMBL" id="RWGY01000011">
    <property type="protein sequence ID" value="TVU32861.1"/>
    <property type="molecule type" value="Genomic_DNA"/>
</dbReference>
<dbReference type="Proteomes" id="UP000324897">
    <property type="component" value="Chromosome 1"/>
</dbReference>
<dbReference type="PANTHER" id="PTHR36617:SF17">
    <property type="entry name" value="OS01G0114800 PROTEIN"/>
    <property type="match status" value="1"/>
</dbReference>
<evidence type="ECO:0000259" key="1">
    <source>
        <dbReference type="Pfam" id="PF13966"/>
    </source>
</evidence>
<dbReference type="PROSITE" id="PS51257">
    <property type="entry name" value="PROKAR_LIPOPROTEIN"/>
    <property type="match status" value="1"/>
</dbReference>
<accession>A0A5J9VBJ6</accession>
<evidence type="ECO:0000313" key="2">
    <source>
        <dbReference type="EMBL" id="TVU32861.1"/>
    </source>
</evidence>
<gene>
    <name evidence="2" type="ORF">EJB05_24623</name>
</gene>
<dbReference type="AlphaFoldDB" id="A0A5J9VBJ6"/>
<dbReference type="PANTHER" id="PTHR36617">
    <property type="entry name" value="PROTEIN, PUTATIVE-RELATED"/>
    <property type="match status" value="1"/>
</dbReference>
<comment type="caution">
    <text evidence="2">The sequence shown here is derived from an EMBL/GenBank/DDBJ whole genome shotgun (WGS) entry which is preliminary data.</text>
</comment>
<dbReference type="Pfam" id="PF13966">
    <property type="entry name" value="zf-RVT"/>
    <property type="match status" value="1"/>
</dbReference>
<keyword evidence="3" id="KW-1185">Reference proteome</keyword>
<feature type="non-terminal residue" evidence="2">
    <location>
        <position position="1"/>
    </location>
</feature>
<protein>
    <recommendedName>
        <fullName evidence="1">Reverse transcriptase zinc-binding domain-containing protein</fullName>
    </recommendedName>
</protein>
<sequence length="379" mass="43455">MKLPPISPSKTPIQLISLTLSACSEARPHSGLPHDAGSFRSFAPTRYTVITYKLLMPNMDMSTNDILHDGILTEGVTLSDRPWATLGIQAPANAKAMFAASVTTVIGNGQSTYFWTDRWIHGKSIMEIAPALMPFVKKRGWKKRTVRDALDDNRWRDDFGGGLPVLAVWQCLQLWDILQGVTLSPDQSDTHIWIPESSGKFTTRSAYMRFFLGSTVFEPHKRLWRSWAPLKVKIFLWLAILNRCWTADRLARRGLQHPETCPLCDQEEENIQHILTTCVVAREVWFRAMSKVGLQSVMPRHNERSFRSWWRHALKRVPGQMKRGFNTLVMLVSWEIWKQRNRCVFDGARLDPLAILRHIEQEAVAWKRAGAKRLADMLP</sequence>
<name>A0A5J9VBJ6_9POAL</name>
<reference evidence="2 3" key="1">
    <citation type="journal article" date="2019" name="Sci. Rep.">
        <title>A high-quality genome of Eragrostis curvula grass provides insights into Poaceae evolution and supports new strategies to enhance forage quality.</title>
        <authorList>
            <person name="Carballo J."/>
            <person name="Santos B.A.C.M."/>
            <person name="Zappacosta D."/>
            <person name="Garbus I."/>
            <person name="Selva J.P."/>
            <person name="Gallo C.A."/>
            <person name="Diaz A."/>
            <person name="Albertini E."/>
            <person name="Caccamo M."/>
            <person name="Echenique V."/>
        </authorList>
    </citation>
    <scope>NUCLEOTIDE SEQUENCE [LARGE SCALE GENOMIC DNA]</scope>
    <source>
        <strain evidence="3">cv. Victoria</strain>
        <tissue evidence="2">Leaf</tissue>
    </source>
</reference>
<dbReference type="InterPro" id="IPR026960">
    <property type="entry name" value="RVT-Znf"/>
</dbReference>
<dbReference type="OrthoDB" id="683646at2759"/>
<proteinExistence type="predicted"/>
<dbReference type="Gramene" id="TVU32861">
    <property type="protein sequence ID" value="TVU32861"/>
    <property type="gene ID" value="EJB05_24623"/>
</dbReference>
<feature type="domain" description="Reverse transcriptase zinc-binding" evidence="1">
    <location>
        <begin position="201"/>
        <end position="285"/>
    </location>
</feature>
<organism evidence="2 3">
    <name type="scientific">Eragrostis curvula</name>
    <name type="common">weeping love grass</name>
    <dbReference type="NCBI Taxonomy" id="38414"/>
    <lineage>
        <taxon>Eukaryota</taxon>
        <taxon>Viridiplantae</taxon>
        <taxon>Streptophyta</taxon>
        <taxon>Embryophyta</taxon>
        <taxon>Tracheophyta</taxon>
        <taxon>Spermatophyta</taxon>
        <taxon>Magnoliopsida</taxon>
        <taxon>Liliopsida</taxon>
        <taxon>Poales</taxon>
        <taxon>Poaceae</taxon>
        <taxon>PACMAD clade</taxon>
        <taxon>Chloridoideae</taxon>
        <taxon>Eragrostideae</taxon>
        <taxon>Eragrostidinae</taxon>
        <taxon>Eragrostis</taxon>
    </lineage>
</organism>